<evidence type="ECO:0000313" key="2">
    <source>
        <dbReference type="EMBL" id="MBR8672680.1"/>
    </source>
</evidence>
<dbReference type="OrthoDB" id="2907591at2"/>
<protein>
    <recommendedName>
        <fullName evidence="4">SHOCT domain-containing protein</fullName>
    </recommendedName>
</protein>
<evidence type="ECO:0000313" key="1">
    <source>
        <dbReference type="EMBL" id="KLV21555.1"/>
    </source>
</evidence>
<evidence type="ECO:0000313" key="3">
    <source>
        <dbReference type="Proteomes" id="UP000036045"/>
    </source>
</evidence>
<comment type="caution">
    <text evidence="1">The sequence shown here is derived from an EMBL/GenBank/DDBJ whole genome shotgun (WGS) entry which is preliminary data.</text>
</comment>
<reference evidence="2" key="2">
    <citation type="submission" date="2021-04" db="EMBL/GenBank/DDBJ databases">
        <title>Genomic analysis of electroactive and textile dye degrading Bacillus circulans strain: DC10 isolated from constructed wetland-microbial fuel cells treating textile dye wastewaters.</title>
        <authorList>
            <person name="Patel D.U."/>
            <person name="Desai C.R."/>
        </authorList>
    </citation>
    <scope>NUCLEOTIDE SEQUENCE</scope>
    <source>
        <strain evidence="2">DC10</strain>
    </source>
</reference>
<dbReference type="EMBL" id="LDPH01000037">
    <property type="protein sequence ID" value="KLV21555.1"/>
    <property type="molecule type" value="Genomic_DNA"/>
</dbReference>
<dbReference type="PATRIC" id="fig|1397.4.peg.3728"/>
<dbReference type="AlphaFoldDB" id="A0A0J1KXN6"/>
<evidence type="ECO:0008006" key="4">
    <source>
        <dbReference type="Google" id="ProtNLM"/>
    </source>
</evidence>
<reference evidence="1 3" key="1">
    <citation type="submission" date="2015-05" db="EMBL/GenBank/DDBJ databases">
        <title>Whole genome sequence and identification of bacterial endophytes from Costus igneus.</title>
        <authorList>
            <person name="Lee Y.P."/>
            <person name="Gan H.M."/>
            <person name="Eng W."/>
            <person name="Wheatley M.S."/>
            <person name="Caraballo A."/>
            <person name="Polter S."/>
            <person name="Savka M.A."/>
            <person name="Hudson A.O."/>
        </authorList>
    </citation>
    <scope>NUCLEOTIDE SEQUENCE [LARGE SCALE GENOMIC DNA]</scope>
    <source>
        <strain evidence="1 3">RIT379</strain>
    </source>
</reference>
<gene>
    <name evidence="1" type="ORF">ABW02_23030</name>
    <name evidence="2" type="ORF">KD144_24400</name>
</gene>
<proteinExistence type="predicted"/>
<dbReference type="RefSeq" id="WP_016204463.1">
    <property type="nucleotide sequence ID" value="NZ_JAGTPX020000007.1"/>
</dbReference>
<accession>A0A0J1KXN6</accession>
<name>A0A0J1KXN6_NIACI</name>
<keyword evidence="3" id="KW-1185">Reference proteome</keyword>
<dbReference type="Proteomes" id="UP000036045">
    <property type="component" value="Unassembled WGS sequence"/>
</dbReference>
<dbReference type="EMBL" id="JAGTPX010000055">
    <property type="protein sequence ID" value="MBR8672680.1"/>
    <property type="molecule type" value="Genomic_DNA"/>
</dbReference>
<organism evidence="1 3">
    <name type="scientific">Niallia circulans</name>
    <name type="common">Bacillus circulans</name>
    <dbReference type="NCBI Taxonomy" id="1397"/>
    <lineage>
        <taxon>Bacteria</taxon>
        <taxon>Bacillati</taxon>
        <taxon>Bacillota</taxon>
        <taxon>Bacilli</taxon>
        <taxon>Bacillales</taxon>
        <taxon>Bacillaceae</taxon>
        <taxon>Niallia</taxon>
    </lineage>
</organism>
<sequence length="76" mass="8937">MLNATLSIIIFYYLVKTGDLFKLIKIAKNLVLDFLIVFKKEKQNNKGYNNPLEVLKLRYVRGEIDKGEYEQIVKNL</sequence>